<keyword evidence="3" id="KW-1185">Reference proteome</keyword>
<feature type="region of interest" description="Disordered" evidence="1">
    <location>
        <begin position="116"/>
        <end position="150"/>
    </location>
</feature>
<evidence type="ECO:0000313" key="3">
    <source>
        <dbReference type="Proteomes" id="UP001175271"/>
    </source>
</evidence>
<organism evidence="2 3">
    <name type="scientific">Steinernema hermaphroditum</name>
    <dbReference type="NCBI Taxonomy" id="289476"/>
    <lineage>
        <taxon>Eukaryota</taxon>
        <taxon>Metazoa</taxon>
        <taxon>Ecdysozoa</taxon>
        <taxon>Nematoda</taxon>
        <taxon>Chromadorea</taxon>
        <taxon>Rhabditida</taxon>
        <taxon>Tylenchina</taxon>
        <taxon>Panagrolaimomorpha</taxon>
        <taxon>Strongyloidoidea</taxon>
        <taxon>Steinernematidae</taxon>
        <taxon>Steinernema</taxon>
    </lineage>
</organism>
<reference evidence="2" key="1">
    <citation type="submission" date="2023-06" db="EMBL/GenBank/DDBJ databases">
        <title>Genomic analysis of the entomopathogenic nematode Steinernema hermaphroditum.</title>
        <authorList>
            <person name="Schwarz E.M."/>
            <person name="Heppert J.K."/>
            <person name="Baniya A."/>
            <person name="Schwartz H.T."/>
            <person name="Tan C.-H."/>
            <person name="Antoshechkin I."/>
            <person name="Sternberg P.W."/>
            <person name="Goodrich-Blair H."/>
            <person name="Dillman A.R."/>
        </authorList>
    </citation>
    <scope>NUCLEOTIDE SEQUENCE</scope>
    <source>
        <strain evidence="2">PS9179</strain>
        <tissue evidence="2">Whole animal</tissue>
    </source>
</reference>
<evidence type="ECO:0000256" key="1">
    <source>
        <dbReference type="SAM" id="MobiDB-lite"/>
    </source>
</evidence>
<feature type="compositionally biased region" description="Acidic residues" evidence="1">
    <location>
        <begin position="118"/>
        <end position="128"/>
    </location>
</feature>
<accession>A0AA39I8C7</accession>
<dbReference type="AlphaFoldDB" id="A0AA39I8C7"/>
<dbReference type="Proteomes" id="UP001175271">
    <property type="component" value="Unassembled WGS sequence"/>
</dbReference>
<protein>
    <submittedName>
        <fullName evidence="2">Uncharacterized protein</fullName>
    </submittedName>
</protein>
<comment type="caution">
    <text evidence="2">The sequence shown here is derived from an EMBL/GenBank/DDBJ whole genome shotgun (WGS) entry which is preliminary data.</text>
</comment>
<feature type="compositionally biased region" description="Basic and acidic residues" evidence="1">
    <location>
        <begin position="129"/>
        <end position="140"/>
    </location>
</feature>
<evidence type="ECO:0000313" key="2">
    <source>
        <dbReference type="EMBL" id="KAK0419706.1"/>
    </source>
</evidence>
<name>A0AA39I8C7_9BILA</name>
<sequence>MDTVTTNFCERVIDLLFACHLEFEKKEPKKIAGRHWEHTSWSRVARQYEQNHKMVKLLLRQKIDGKWECLLTTIRREEVTNVDEILNMPDDSDDDEEEEDDDEDYVLGGIMARAGHDYDEEADVEVEEGAPRHERQRRDSELEDDDMGQNDVMANEIGDLAEPEEDEFPIAELMVEMLEDLEDMEEDEQNPDEIENVRRTVFTVPMERNCLFEELSKKTTLVHTIAVIPTNQKSNLKGWKTFTAKHMDEKIVPLVKKRIINKPFFVVRRRVSEETGFRAAEWFDEVCTRKRYTVYQKWLYEDAYNYEKGIQPDFQGECADIGYYTSYLEQSYDVGCTWALVHYKKERKQQKREEMKKAN</sequence>
<dbReference type="EMBL" id="JAUCMV010000002">
    <property type="protein sequence ID" value="KAK0419706.1"/>
    <property type="molecule type" value="Genomic_DNA"/>
</dbReference>
<proteinExistence type="predicted"/>
<gene>
    <name evidence="2" type="ORF">QR680_014280</name>
</gene>